<dbReference type="InterPro" id="IPR001763">
    <property type="entry name" value="Rhodanese-like_dom"/>
</dbReference>
<dbReference type="InterPro" id="IPR036873">
    <property type="entry name" value="Rhodanese-like_dom_sf"/>
</dbReference>
<dbReference type="GO" id="GO:0016779">
    <property type="term" value="F:nucleotidyltransferase activity"/>
    <property type="evidence" value="ECO:0007669"/>
    <property type="project" value="UniProtKB-KW"/>
</dbReference>
<dbReference type="GO" id="GO:0005737">
    <property type="term" value="C:cytoplasm"/>
    <property type="evidence" value="ECO:0007669"/>
    <property type="project" value="TreeGrafter"/>
</dbReference>
<dbReference type="NCBIfam" id="NF004281">
    <property type="entry name" value="PRK05690.1"/>
    <property type="match status" value="1"/>
</dbReference>
<dbReference type="EMBL" id="ATMH01008177">
    <property type="protein sequence ID" value="EPY22680.1"/>
    <property type="molecule type" value="Genomic_DNA"/>
</dbReference>
<dbReference type="Gene3D" id="3.40.50.720">
    <property type="entry name" value="NAD(P)-binding Rossmann-like Domain"/>
    <property type="match status" value="1"/>
</dbReference>
<dbReference type="GO" id="GO:0005524">
    <property type="term" value="F:ATP binding"/>
    <property type="evidence" value="ECO:0007669"/>
    <property type="project" value="UniProtKB-KW"/>
</dbReference>
<dbReference type="CDD" id="cd00757">
    <property type="entry name" value="ThiF_MoeB_HesA_family"/>
    <property type="match status" value="1"/>
</dbReference>
<keyword evidence="1 7" id="KW-0808">Transferase</keyword>
<dbReference type="Gene3D" id="3.40.250.10">
    <property type="entry name" value="Rhodanese-like domain"/>
    <property type="match status" value="1"/>
</dbReference>
<feature type="domain" description="Rhodanese" evidence="5">
    <location>
        <begin position="356"/>
        <end position="507"/>
    </location>
</feature>
<dbReference type="SMART" id="SM00450">
    <property type="entry name" value="RHOD"/>
    <property type="match status" value="1"/>
</dbReference>
<comment type="caution">
    <text evidence="7">The sequence shown here is derived from an EMBL/GenBank/DDBJ whole genome shotgun (WGS) entry which is preliminary data.</text>
</comment>
<dbReference type="PROSITE" id="PS50206">
    <property type="entry name" value="RHODANESE_3"/>
    <property type="match status" value="1"/>
</dbReference>
<gene>
    <name evidence="7" type="ORF">STCU_06201</name>
    <name evidence="6" type="ORF">STCU_08177</name>
</gene>
<dbReference type="SUPFAM" id="SSF69572">
    <property type="entry name" value="Activating enzymes of the ubiquitin-like proteins"/>
    <property type="match status" value="1"/>
</dbReference>
<dbReference type="Proteomes" id="UP000015354">
    <property type="component" value="Unassembled WGS sequence"/>
</dbReference>
<sequence>MFCSLSPRARHFLFSSSPLQPRMSFVSTGAHLSKDDVERFSRQIMVEGIGAQGMHAIRRARVVCIGLGGLGSTIALYLAAAGVGELVLVDHDEVDLSNLHRQVIHTSDRVGVKKVESARASCLRLFPAARITAVAEGVSLANIASIVARGDVVVDGTDNVASRYLINDAAMRCGKPLVSGSAMRWEGQLSVYGYAGSPCYRCLFPVPPPAAAVGSCNDTGVVGPLPGMIGCLQALETLKVITGAGETLAGRLFLFDGLRFTARVVRLRGKQPTCEACGTAAAALAPRREYEGECCAVGAAYSARLLPLPSQRCTPAAFAAARDRNVALLPTVLAAAAGVPGREKGLGATAPWALTVDVRVPIQYDMAHLPFAVNVPLSTLRQQLGLGGEEERPGRQATFQTLVRQWVARDVAAQLCHRHSLTASESEKVARGHGLPVQCTLYFICRRGVASAEAAQLFFQVFGSQDATLKEAVGGVAGEKESTFTFTAVNVDGGLNAYHHHVDKEFPYY</sequence>
<dbReference type="PANTHER" id="PTHR10953:SF102">
    <property type="entry name" value="ADENYLYLTRANSFERASE AND SULFURTRANSFERASE MOCS3"/>
    <property type="match status" value="1"/>
</dbReference>
<keyword evidence="8" id="KW-1185">Reference proteome</keyword>
<evidence type="ECO:0000256" key="3">
    <source>
        <dbReference type="ARBA" id="ARBA00022840"/>
    </source>
</evidence>
<evidence type="ECO:0000256" key="1">
    <source>
        <dbReference type="ARBA" id="ARBA00022679"/>
    </source>
</evidence>
<dbReference type="InterPro" id="IPR035985">
    <property type="entry name" value="Ubiquitin-activating_enz"/>
</dbReference>
<evidence type="ECO:0000256" key="2">
    <source>
        <dbReference type="ARBA" id="ARBA00022741"/>
    </source>
</evidence>
<evidence type="ECO:0000313" key="7">
    <source>
        <dbReference type="EMBL" id="EPY26339.1"/>
    </source>
</evidence>
<dbReference type="GO" id="GO:0042292">
    <property type="term" value="F:URM1 activating enzyme activity"/>
    <property type="evidence" value="ECO:0007669"/>
    <property type="project" value="TreeGrafter"/>
</dbReference>
<reference evidence="7" key="2">
    <citation type="submission" date="2013-03" db="EMBL/GenBank/DDBJ databases">
        <authorList>
            <person name="Motta M.C.M."/>
            <person name="Martins A.C.A."/>
            <person name="Preta C.M.C.C."/>
            <person name="Silva R."/>
            <person name="de Souza S.S."/>
            <person name="Klein C.C."/>
            <person name="de Almeida L.G.P."/>
            <person name="Cunha O.L."/>
            <person name="Colabardini A.C."/>
            <person name="Lima B.A."/>
            <person name="Machado C.R."/>
            <person name="Soares C.M.A."/>
            <person name="de Menezes C.B.A."/>
            <person name="Bartolomeu D.C."/>
            <person name="Grisard E.C."/>
            <person name="Fantinatti-Garboggini F."/>
            <person name="Rodrigues-Luiz G.F."/>
            <person name="Wagner G."/>
            <person name="Goldman G.H."/>
            <person name="Fietto J.L.R."/>
            <person name="Ciapina L.P."/>
            <person name="Brocchi M."/>
            <person name="Elias M.C."/>
            <person name="Goldman M.H.S."/>
            <person name="Sagot M.-F."/>
            <person name="Pereira M."/>
            <person name="Stoco P.H."/>
            <person name="Teixeira S.M.R."/>
            <person name="de Mendonca-Neto R.P."/>
            <person name="Maciel T.E.F."/>
            <person name="Mendes T.A.O."/>
            <person name="Urmenyi T.P."/>
            <person name="Teixeira M.M.G."/>
            <person name="de Camargo E.F.P."/>
            <person name="de Sousa W."/>
            <person name="Schenkman S."/>
            <person name="de Vasconcelos A.T.R."/>
        </authorList>
    </citation>
    <scope>NUCLEOTIDE SEQUENCE</scope>
</reference>
<evidence type="ECO:0000256" key="4">
    <source>
        <dbReference type="SAM" id="Phobius"/>
    </source>
</evidence>
<dbReference type="PANTHER" id="PTHR10953">
    <property type="entry name" value="UBIQUITIN-ACTIVATING ENZYME E1"/>
    <property type="match status" value="1"/>
</dbReference>
<dbReference type="Pfam" id="PF00899">
    <property type="entry name" value="ThiF"/>
    <property type="match status" value="1"/>
</dbReference>
<keyword evidence="7" id="KW-0548">Nucleotidyltransferase</keyword>
<keyword evidence="3" id="KW-0067">ATP-binding</keyword>
<feature type="transmembrane region" description="Helical" evidence="4">
    <location>
        <begin position="62"/>
        <end position="80"/>
    </location>
</feature>
<reference evidence="7 8" key="1">
    <citation type="journal article" date="2013" name="PLoS ONE">
        <title>Predicting the Proteins of Angomonas deanei, Strigomonas culicis and Their Respective Endosymbionts Reveals New Aspects of the Trypanosomatidae Family.</title>
        <authorList>
            <person name="Motta M.C."/>
            <person name="Martins A.C."/>
            <person name="de Souza S.S."/>
            <person name="Catta-Preta C.M."/>
            <person name="Silva R."/>
            <person name="Klein C.C."/>
            <person name="de Almeida L.G."/>
            <person name="de Lima Cunha O."/>
            <person name="Ciapina L.P."/>
            <person name="Brocchi M."/>
            <person name="Colabardini A.C."/>
            <person name="de Araujo Lima B."/>
            <person name="Machado C.R."/>
            <person name="de Almeida Soares C.M."/>
            <person name="Probst C.M."/>
            <person name="de Menezes C.B."/>
            <person name="Thompson C.E."/>
            <person name="Bartholomeu D.C."/>
            <person name="Gradia D.F."/>
            <person name="Pavoni D.P."/>
            <person name="Grisard E.C."/>
            <person name="Fantinatti-Garboggini F."/>
            <person name="Marchini F.K."/>
            <person name="Rodrigues-Luiz G.F."/>
            <person name="Wagner G."/>
            <person name="Goldman G.H."/>
            <person name="Fietto J.L."/>
            <person name="Elias M.C."/>
            <person name="Goldman M.H."/>
            <person name="Sagot M.F."/>
            <person name="Pereira M."/>
            <person name="Stoco P.H."/>
            <person name="de Mendonca-Neto R.P."/>
            <person name="Teixeira S.M."/>
            <person name="Maciel T.E."/>
            <person name="de Oliveira Mendes T.A."/>
            <person name="Urmenyi T.P."/>
            <person name="de Souza W."/>
            <person name="Schenkman S."/>
            <person name="de Vasconcelos A.T."/>
        </authorList>
    </citation>
    <scope>NUCLEOTIDE SEQUENCE [LARGE SCALE GENOMIC DNA]</scope>
</reference>
<dbReference type="FunFam" id="3.40.50.720:FF:000033">
    <property type="entry name" value="Adenylyltransferase and sulfurtransferase MOCS3"/>
    <property type="match status" value="1"/>
</dbReference>
<keyword evidence="4" id="KW-0472">Membrane</keyword>
<organism evidence="7 8">
    <name type="scientific">Strigomonas culicis</name>
    <dbReference type="NCBI Taxonomy" id="28005"/>
    <lineage>
        <taxon>Eukaryota</taxon>
        <taxon>Discoba</taxon>
        <taxon>Euglenozoa</taxon>
        <taxon>Kinetoplastea</taxon>
        <taxon>Metakinetoplastina</taxon>
        <taxon>Trypanosomatida</taxon>
        <taxon>Trypanosomatidae</taxon>
        <taxon>Strigomonadinae</taxon>
        <taxon>Strigomonas</taxon>
    </lineage>
</organism>
<accession>S9UC66</accession>
<dbReference type="SUPFAM" id="SSF52821">
    <property type="entry name" value="Rhodanese/Cell cycle control phosphatase"/>
    <property type="match status" value="1"/>
</dbReference>
<evidence type="ECO:0000259" key="5">
    <source>
        <dbReference type="PROSITE" id="PS50206"/>
    </source>
</evidence>
<keyword evidence="4" id="KW-1133">Transmembrane helix</keyword>
<proteinExistence type="predicted"/>
<dbReference type="OrthoDB" id="10261062at2759"/>
<dbReference type="EMBL" id="ATMH01006201">
    <property type="protein sequence ID" value="EPY26339.1"/>
    <property type="molecule type" value="Genomic_DNA"/>
</dbReference>
<protein>
    <submittedName>
        <fullName evidence="7">Adenylyltransferase and sulfurtransferase</fullName>
    </submittedName>
</protein>
<keyword evidence="4" id="KW-0812">Transmembrane</keyword>
<evidence type="ECO:0000313" key="8">
    <source>
        <dbReference type="Proteomes" id="UP000015354"/>
    </source>
</evidence>
<evidence type="ECO:0000313" key="6">
    <source>
        <dbReference type="EMBL" id="EPY22680.1"/>
    </source>
</evidence>
<dbReference type="InterPro" id="IPR000594">
    <property type="entry name" value="ThiF_NAD_FAD-bd"/>
</dbReference>
<keyword evidence="2" id="KW-0547">Nucleotide-binding</keyword>
<dbReference type="GO" id="GO:0004792">
    <property type="term" value="F:thiosulfate-cyanide sulfurtransferase activity"/>
    <property type="evidence" value="ECO:0007669"/>
    <property type="project" value="TreeGrafter"/>
</dbReference>
<dbReference type="InterPro" id="IPR045886">
    <property type="entry name" value="ThiF/MoeB/HesA"/>
</dbReference>
<dbReference type="AlphaFoldDB" id="S9UC66"/>
<name>S9UC66_9TRYP</name>